<dbReference type="Pfam" id="PF10644">
    <property type="entry name" value="Misat_Tub_SegII"/>
    <property type="match status" value="1"/>
</dbReference>
<feature type="domain" description="DML1/Misato tubulin" evidence="5">
    <location>
        <begin position="134"/>
        <end position="268"/>
    </location>
</feature>
<dbReference type="GO" id="GO:0007005">
    <property type="term" value="P:mitochondrion organization"/>
    <property type="evidence" value="ECO:0007669"/>
    <property type="project" value="InterPro"/>
</dbReference>
<evidence type="ECO:0000313" key="7">
    <source>
        <dbReference type="Proteomes" id="UP000594260"/>
    </source>
</evidence>
<dbReference type="InterPro" id="IPR049942">
    <property type="entry name" value="DML1/Misato"/>
</dbReference>
<dbReference type="Proteomes" id="UP000594260">
    <property type="component" value="Unplaced"/>
</dbReference>
<organism evidence="6 7">
    <name type="scientific">Varroa destructor</name>
    <name type="common">Honeybee mite</name>
    <dbReference type="NCBI Taxonomy" id="109461"/>
    <lineage>
        <taxon>Eukaryota</taxon>
        <taxon>Metazoa</taxon>
        <taxon>Ecdysozoa</taxon>
        <taxon>Arthropoda</taxon>
        <taxon>Chelicerata</taxon>
        <taxon>Arachnida</taxon>
        <taxon>Acari</taxon>
        <taxon>Parasitiformes</taxon>
        <taxon>Mesostigmata</taxon>
        <taxon>Gamasina</taxon>
        <taxon>Dermanyssoidea</taxon>
        <taxon>Varroidae</taxon>
        <taxon>Varroa</taxon>
    </lineage>
</organism>
<evidence type="ECO:0000313" key="6">
    <source>
        <dbReference type="EnsemblMetazoa" id="XP_022644625"/>
    </source>
</evidence>
<dbReference type="GeneID" id="111243394"/>
<dbReference type="EnsemblMetazoa" id="XM_022788899">
    <property type="protein sequence ID" value="XP_022644634"/>
    <property type="gene ID" value="LOC111243394"/>
</dbReference>
<evidence type="ECO:0000259" key="4">
    <source>
        <dbReference type="Pfam" id="PF10644"/>
    </source>
</evidence>
<name>A0A7M7M398_VARDE</name>
<dbReference type="InterPro" id="IPR029209">
    <property type="entry name" value="DML1/Misato_tubulin"/>
</dbReference>
<dbReference type="Pfam" id="PF14881">
    <property type="entry name" value="Tubulin_3"/>
    <property type="match status" value="1"/>
</dbReference>
<sequence length="471" mass="52583">MVHGEVITLQLGTFSNFTCSHLWNLQANCFYYTKQAPFGHEFNHDVFYREGQNLQNKVTFNPRAVLIDLKGSTHKAAWPVDRAYDGPADEENKFWDGTMQIHKAEPLARSSKSEELGEGGGKSATSDFIIKDTWAGYLQNKFHPKTVLVSNRFDVDNPQQPFDIYSQGDELWSFEGEEFEDRIRWFAENCDRLLGFNIIADAANGFSGFTSKCLDHLADAYRGKTSVIWGLFDVPGDEKSAAYRSMNAVLGYHKMHEMADLILPLAVTTDGIGRNLRRSTIPLDLSAFTGGAVLSLHIDSILSSLKLKSDSGCDLATFSKTMAEGQRKFVVSSMITQPTKDSQVECFTPKCPTPRHSRSTFVAIRASDELQKNVAKICGSNPASTLCTSIKHPTKFLEDRFFPAASEIAMRGSGQLSGVYALYNSDAILTHFDDLLRRRFHLNKMHRLAVAKGDLDEAVYGLAGIREHYIS</sequence>
<dbReference type="GO" id="GO:0005739">
    <property type="term" value="C:mitochondrion"/>
    <property type="evidence" value="ECO:0007669"/>
    <property type="project" value="UniProtKB-SubCell"/>
</dbReference>
<evidence type="ECO:0000259" key="5">
    <source>
        <dbReference type="Pfam" id="PF14881"/>
    </source>
</evidence>
<evidence type="ECO:0000256" key="2">
    <source>
        <dbReference type="ARBA" id="ARBA00008507"/>
    </source>
</evidence>
<dbReference type="InParanoid" id="A0A7M7M398"/>
<dbReference type="SUPFAM" id="SSF52490">
    <property type="entry name" value="Tubulin nucleotide-binding domain-like"/>
    <property type="match status" value="1"/>
</dbReference>
<dbReference type="OrthoDB" id="6477516at2759"/>
<comment type="subcellular location">
    <subcellularLocation>
        <location evidence="1">Mitochondrion</location>
    </subcellularLocation>
</comment>
<accession>A0A7M7M398</accession>
<reference evidence="6" key="1">
    <citation type="submission" date="2021-01" db="UniProtKB">
        <authorList>
            <consortium name="EnsemblMetazoa"/>
        </authorList>
    </citation>
    <scope>IDENTIFICATION</scope>
</reference>
<dbReference type="EnsemblMetazoa" id="XM_022788890">
    <property type="protein sequence ID" value="XP_022644625"/>
    <property type="gene ID" value="LOC111243394"/>
</dbReference>
<dbReference type="KEGG" id="vde:111243394"/>
<dbReference type="AlphaFoldDB" id="A0A7M7M398"/>
<keyword evidence="3" id="KW-0496">Mitochondrion</keyword>
<dbReference type="InterPro" id="IPR019605">
    <property type="entry name" value="Misato_II_tubulin-like"/>
</dbReference>
<feature type="domain" description="Misato Segment II tubulin-like" evidence="4">
    <location>
        <begin position="5"/>
        <end position="116"/>
    </location>
</feature>
<dbReference type="PANTHER" id="PTHR13391">
    <property type="entry name" value="MITOCHONDRIAL DISTRIBUTION REGULATOR MISATO"/>
    <property type="match status" value="1"/>
</dbReference>
<dbReference type="PANTHER" id="PTHR13391:SF0">
    <property type="entry name" value="PROTEIN MISATO HOMOLOG 1"/>
    <property type="match status" value="1"/>
</dbReference>
<keyword evidence="7" id="KW-1185">Reference proteome</keyword>
<proteinExistence type="inferred from homology"/>
<comment type="similarity">
    <text evidence="2">Belongs to the misato family.</text>
</comment>
<dbReference type="InterPro" id="IPR036525">
    <property type="entry name" value="Tubulin/FtsZ_GTPase_sf"/>
</dbReference>
<dbReference type="RefSeq" id="XP_022644634.1">
    <property type="nucleotide sequence ID" value="XM_022788899.1"/>
</dbReference>
<evidence type="ECO:0000256" key="1">
    <source>
        <dbReference type="ARBA" id="ARBA00004173"/>
    </source>
</evidence>
<dbReference type="RefSeq" id="XP_022644625.1">
    <property type="nucleotide sequence ID" value="XM_022788890.1"/>
</dbReference>
<dbReference type="FunCoup" id="A0A7M7M398">
    <property type="interactions" value="1051"/>
</dbReference>
<dbReference type="Gene3D" id="3.40.50.1440">
    <property type="entry name" value="Tubulin/FtsZ, GTPase domain"/>
    <property type="match status" value="1"/>
</dbReference>
<protein>
    <submittedName>
        <fullName evidence="6">Uncharacterized protein</fullName>
    </submittedName>
</protein>
<evidence type="ECO:0000256" key="3">
    <source>
        <dbReference type="ARBA" id="ARBA00023128"/>
    </source>
</evidence>
<dbReference type="CTD" id="33119"/>